<evidence type="ECO:0000256" key="1">
    <source>
        <dbReference type="ARBA" id="ARBA00022527"/>
    </source>
</evidence>
<evidence type="ECO:0000313" key="7">
    <source>
        <dbReference type="EMBL" id="OQR74667.1"/>
    </source>
</evidence>
<dbReference type="PROSITE" id="PS50011">
    <property type="entry name" value="PROTEIN_KINASE_DOM"/>
    <property type="match status" value="1"/>
</dbReference>
<dbReference type="Pfam" id="PF00069">
    <property type="entry name" value="Pkinase"/>
    <property type="match status" value="1"/>
</dbReference>
<keyword evidence="4" id="KW-0418">Kinase</keyword>
<comment type="caution">
    <text evidence="7">The sequence shown here is derived from an EMBL/GenBank/DDBJ whole genome shotgun (WGS) entry which is preliminary data.</text>
</comment>
<dbReference type="InterPro" id="IPR000719">
    <property type="entry name" value="Prot_kinase_dom"/>
</dbReference>
<evidence type="ECO:0000256" key="3">
    <source>
        <dbReference type="ARBA" id="ARBA00022741"/>
    </source>
</evidence>
<name>A0A1V9XMF0_9ACAR</name>
<gene>
    <name evidence="7" type="ORF">BIW11_00921</name>
</gene>
<accession>A0A1V9XMF0</accession>
<evidence type="ECO:0000259" key="6">
    <source>
        <dbReference type="PROSITE" id="PS50011"/>
    </source>
</evidence>
<keyword evidence="3" id="KW-0547">Nucleotide-binding</keyword>
<keyword evidence="5" id="KW-0067">ATP-binding</keyword>
<keyword evidence="2" id="KW-0808">Transferase</keyword>
<dbReference type="InterPro" id="IPR011009">
    <property type="entry name" value="Kinase-like_dom_sf"/>
</dbReference>
<sequence length="129" mass="14474">MKVVQANMYSFSYIDAFNDFAERDALYVCKSDLAIQRLSTSIACGHFIYFMEFAINGDLNSVDVCVQEDEALFFAAQIVLALKHLHGRYTAHRDLKPHNIFVSASGYVKLGDFGLDVDMTSKSHVAHDT</sequence>
<dbReference type="EMBL" id="MNPL01007594">
    <property type="protein sequence ID" value="OQR74667.1"/>
    <property type="molecule type" value="Genomic_DNA"/>
</dbReference>
<feature type="domain" description="Protein kinase" evidence="6">
    <location>
        <begin position="1"/>
        <end position="129"/>
    </location>
</feature>
<dbReference type="STRING" id="418985.A0A1V9XMF0"/>
<proteinExistence type="predicted"/>
<evidence type="ECO:0000256" key="4">
    <source>
        <dbReference type="ARBA" id="ARBA00022777"/>
    </source>
</evidence>
<dbReference type="OrthoDB" id="162894at2759"/>
<evidence type="ECO:0000313" key="8">
    <source>
        <dbReference type="Proteomes" id="UP000192247"/>
    </source>
</evidence>
<dbReference type="SUPFAM" id="SSF56112">
    <property type="entry name" value="Protein kinase-like (PK-like)"/>
    <property type="match status" value="1"/>
</dbReference>
<dbReference type="InParanoid" id="A0A1V9XMF0"/>
<organism evidence="7 8">
    <name type="scientific">Tropilaelaps mercedesae</name>
    <dbReference type="NCBI Taxonomy" id="418985"/>
    <lineage>
        <taxon>Eukaryota</taxon>
        <taxon>Metazoa</taxon>
        <taxon>Ecdysozoa</taxon>
        <taxon>Arthropoda</taxon>
        <taxon>Chelicerata</taxon>
        <taxon>Arachnida</taxon>
        <taxon>Acari</taxon>
        <taxon>Parasitiformes</taxon>
        <taxon>Mesostigmata</taxon>
        <taxon>Gamasina</taxon>
        <taxon>Dermanyssoidea</taxon>
        <taxon>Laelapidae</taxon>
        <taxon>Tropilaelaps</taxon>
    </lineage>
</organism>
<keyword evidence="1" id="KW-0723">Serine/threonine-protein kinase</keyword>
<dbReference type="PANTHER" id="PTHR24351">
    <property type="entry name" value="RIBOSOMAL PROTEIN S6 KINASE"/>
    <property type="match status" value="1"/>
</dbReference>
<dbReference type="GO" id="GO:0005524">
    <property type="term" value="F:ATP binding"/>
    <property type="evidence" value="ECO:0007669"/>
    <property type="project" value="UniProtKB-KW"/>
</dbReference>
<dbReference type="Proteomes" id="UP000192247">
    <property type="component" value="Unassembled WGS sequence"/>
</dbReference>
<evidence type="ECO:0000256" key="2">
    <source>
        <dbReference type="ARBA" id="ARBA00022679"/>
    </source>
</evidence>
<dbReference type="AlphaFoldDB" id="A0A1V9XMF0"/>
<dbReference type="GO" id="GO:0004674">
    <property type="term" value="F:protein serine/threonine kinase activity"/>
    <property type="evidence" value="ECO:0007669"/>
    <property type="project" value="UniProtKB-KW"/>
</dbReference>
<evidence type="ECO:0000256" key="5">
    <source>
        <dbReference type="ARBA" id="ARBA00022840"/>
    </source>
</evidence>
<dbReference type="Gene3D" id="1.10.510.10">
    <property type="entry name" value="Transferase(Phosphotransferase) domain 1"/>
    <property type="match status" value="1"/>
</dbReference>
<reference evidence="7 8" key="1">
    <citation type="journal article" date="2017" name="Gigascience">
        <title>Draft genome of the honey bee ectoparasitic mite, Tropilaelaps mercedesae, is shaped by the parasitic life history.</title>
        <authorList>
            <person name="Dong X."/>
            <person name="Armstrong S.D."/>
            <person name="Xia D."/>
            <person name="Makepeace B.L."/>
            <person name="Darby A.C."/>
            <person name="Kadowaki T."/>
        </authorList>
    </citation>
    <scope>NUCLEOTIDE SEQUENCE [LARGE SCALE GENOMIC DNA]</scope>
    <source>
        <strain evidence="7">Wuxi-XJTLU</strain>
    </source>
</reference>
<protein>
    <recommendedName>
        <fullName evidence="6">Protein kinase domain-containing protein</fullName>
    </recommendedName>
</protein>
<keyword evidence="8" id="KW-1185">Reference proteome</keyword>